<dbReference type="OrthoDB" id="11640at2157"/>
<dbReference type="AlphaFoldDB" id="A0A557SVP2"/>
<evidence type="ECO:0000256" key="1">
    <source>
        <dbReference type="SAM" id="MobiDB-lite"/>
    </source>
</evidence>
<proteinExistence type="predicted"/>
<evidence type="ECO:0000313" key="2">
    <source>
        <dbReference type="EMBL" id="TVP40678.1"/>
    </source>
</evidence>
<keyword evidence="3" id="KW-1185">Reference proteome</keyword>
<reference evidence="2 3" key="1">
    <citation type="journal article" date="2019" name="Front. Microbiol.">
        <title>Ammonia Oxidation by the Arctic Terrestrial Thaumarchaeote Candidatus Nitrosocosmicus arcticus Is Stimulated by Increasing Temperatures.</title>
        <authorList>
            <person name="Alves R.J.E."/>
            <person name="Kerou M."/>
            <person name="Zappe A."/>
            <person name="Bittner R."/>
            <person name="Abby S.S."/>
            <person name="Schmidt H.A."/>
            <person name="Pfeifer K."/>
            <person name="Schleper C."/>
        </authorList>
    </citation>
    <scope>NUCLEOTIDE SEQUENCE [LARGE SCALE GENOMIC DNA]</scope>
    <source>
        <strain evidence="2 3">Kfb</strain>
    </source>
</reference>
<protein>
    <recommendedName>
        <fullName evidence="4">DUF2795 domain-containing protein</fullName>
    </recommendedName>
</protein>
<accession>A0A557SVP2</accession>
<feature type="region of interest" description="Disordered" evidence="1">
    <location>
        <begin position="1"/>
        <end position="38"/>
    </location>
</feature>
<evidence type="ECO:0008006" key="4">
    <source>
        <dbReference type="Google" id="ProtNLM"/>
    </source>
</evidence>
<feature type="compositionally biased region" description="Polar residues" evidence="1">
    <location>
        <begin position="10"/>
        <end position="19"/>
    </location>
</feature>
<sequence length="110" mass="12456">MDTYDDSKNDANPQESWVDSSVERIGSLTNEPAENQTKDKKVTSKLANLLEGIKFPAKKEEILDHINRKSPQMGNRTNDVFESINNNLEEGIEYKNVYEIGLAAQVVEKK</sequence>
<dbReference type="EMBL" id="VOAH01000006">
    <property type="protein sequence ID" value="TVP40678.1"/>
    <property type="molecule type" value="Genomic_DNA"/>
</dbReference>
<comment type="caution">
    <text evidence="2">The sequence shown here is derived from an EMBL/GenBank/DDBJ whole genome shotgun (WGS) entry which is preliminary data.</text>
</comment>
<organism evidence="2 3">
    <name type="scientific">Candidatus Nitrosocosmicus arcticus</name>
    <dbReference type="NCBI Taxonomy" id="2035267"/>
    <lineage>
        <taxon>Archaea</taxon>
        <taxon>Nitrososphaerota</taxon>
        <taxon>Nitrososphaeria</taxon>
        <taxon>Nitrososphaerales</taxon>
        <taxon>Nitrososphaeraceae</taxon>
        <taxon>Candidatus Nitrosocosmicus</taxon>
    </lineage>
</organism>
<evidence type="ECO:0000313" key="3">
    <source>
        <dbReference type="Proteomes" id="UP000315289"/>
    </source>
</evidence>
<gene>
    <name evidence="2" type="ORF">NARC_60065</name>
</gene>
<name>A0A557SVP2_9ARCH</name>
<dbReference type="RefSeq" id="WP_186434138.1">
    <property type="nucleotide sequence ID" value="NZ_ML675582.1"/>
</dbReference>
<dbReference type="Proteomes" id="UP000315289">
    <property type="component" value="Unassembled WGS sequence"/>
</dbReference>